<feature type="compositionally biased region" description="Basic residues" evidence="2">
    <location>
        <begin position="216"/>
        <end position="226"/>
    </location>
</feature>
<dbReference type="AlphaFoldDB" id="A0AAE1E3J2"/>
<reference evidence="4" key="1">
    <citation type="journal article" date="2023" name="G3 (Bethesda)">
        <title>A reference genome for the long-term kleptoplast-retaining sea slug Elysia crispata morphotype clarki.</title>
        <authorList>
            <person name="Eastman K.E."/>
            <person name="Pendleton A.L."/>
            <person name="Shaikh M.A."/>
            <person name="Suttiyut T."/>
            <person name="Ogas R."/>
            <person name="Tomko P."/>
            <person name="Gavelis G."/>
            <person name="Widhalm J.R."/>
            <person name="Wisecaver J.H."/>
        </authorList>
    </citation>
    <scope>NUCLEOTIDE SEQUENCE</scope>
    <source>
        <strain evidence="4">ECLA1</strain>
    </source>
</reference>
<feature type="compositionally biased region" description="Polar residues" evidence="2">
    <location>
        <begin position="237"/>
        <end position="264"/>
    </location>
</feature>
<evidence type="ECO:0000313" key="4">
    <source>
        <dbReference type="EMBL" id="KAK3792931.1"/>
    </source>
</evidence>
<evidence type="ECO:0000313" key="5">
    <source>
        <dbReference type="Proteomes" id="UP001283361"/>
    </source>
</evidence>
<protein>
    <recommendedName>
        <fullName evidence="3">C2H2-type domain-containing protein</fullName>
    </recommendedName>
</protein>
<feature type="region of interest" description="Disordered" evidence="2">
    <location>
        <begin position="215"/>
        <end position="401"/>
    </location>
</feature>
<feature type="region of interest" description="Disordered" evidence="2">
    <location>
        <begin position="170"/>
        <end position="194"/>
    </location>
</feature>
<feature type="compositionally biased region" description="Low complexity" evidence="2">
    <location>
        <begin position="326"/>
        <end position="340"/>
    </location>
</feature>
<dbReference type="EMBL" id="JAWDGP010001311">
    <property type="protein sequence ID" value="KAK3792931.1"/>
    <property type="molecule type" value="Genomic_DNA"/>
</dbReference>
<feature type="region of interest" description="Disordered" evidence="2">
    <location>
        <begin position="1"/>
        <end position="62"/>
    </location>
</feature>
<dbReference type="GO" id="GO:0008270">
    <property type="term" value="F:zinc ion binding"/>
    <property type="evidence" value="ECO:0007669"/>
    <property type="project" value="UniProtKB-KW"/>
</dbReference>
<feature type="compositionally biased region" description="Polar residues" evidence="2">
    <location>
        <begin position="176"/>
        <end position="185"/>
    </location>
</feature>
<feature type="compositionally biased region" description="Basic and acidic residues" evidence="2">
    <location>
        <begin position="7"/>
        <end position="18"/>
    </location>
</feature>
<dbReference type="InterPro" id="IPR013087">
    <property type="entry name" value="Znf_C2H2_type"/>
</dbReference>
<name>A0AAE1E3J2_9GAST</name>
<feature type="compositionally biased region" description="Basic residues" evidence="2">
    <location>
        <begin position="389"/>
        <end position="401"/>
    </location>
</feature>
<dbReference type="PROSITE" id="PS50157">
    <property type="entry name" value="ZINC_FINGER_C2H2_2"/>
    <property type="match status" value="1"/>
</dbReference>
<feature type="compositionally biased region" description="Polar residues" evidence="2">
    <location>
        <begin position="275"/>
        <end position="285"/>
    </location>
</feature>
<keyword evidence="1" id="KW-0479">Metal-binding</keyword>
<evidence type="ECO:0000256" key="1">
    <source>
        <dbReference type="PROSITE-ProRule" id="PRU00042"/>
    </source>
</evidence>
<evidence type="ECO:0000256" key="2">
    <source>
        <dbReference type="SAM" id="MobiDB-lite"/>
    </source>
</evidence>
<organism evidence="4 5">
    <name type="scientific">Elysia crispata</name>
    <name type="common">lettuce slug</name>
    <dbReference type="NCBI Taxonomy" id="231223"/>
    <lineage>
        <taxon>Eukaryota</taxon>
        <taxon>Metazoa</taxon>
        <taxon>Spiralia</taxon>
        <taxon>Lophotrochozoa</taxon>
        <taxon>Mollusca</taxon>
        <taxon>Gastropoda</taxon>
        <taxon>Heterobranchia</taxon>
        <taxon>Euthyneura</taxon>
        <taxon>Panpulmonata</taxon>
        <taxon>Sacoglossa</taxon>
        <taxon>Placobranchoidea</taxon>
        <taxon>Plakobranchidae</taxon>
        <taxon>Elysia</taxon>
    </lineage>
</organism>
<dbReference type="PROSITE" id="PS00028">
    <property type="entry name" value="ZINC_FINGER_C2H2_1"/>
    <property type="match status" value="1"/>
</dbReference>
<feature type="domain" description="C2H2-type" evidence="3">
    <location>
        <begin position="131"/>
        <end position="159"/>
    </location>
</feature>
<sequence>MANIDKTSSHLEKAEKSKMIQQQSGDTLSPVVVRDQPEKSESSDKELPEPIRHPRKMPNLPPIGISQVKDMLTKMPEQNIMRQVANNLTSGAYHSDDSGSEMAMQGLFDCILETTLHHNDDDDEENSPKEMPCGFCSKIFNSKLRLQTHILVMHSQEDPSLLNVTHVAPRRELQRSHSNSKTAGSEANDAKTRPLSQGLFNMEMSQMVESDLVKHLPPKQRVKMSPKTRLISKDQVESLQSRMSADLPSDSTVTQPIPESTTKQAPHLKIVSSPKADTQSCSSNQGDDEDRKSTICLPSQKEDIETGATRELRITRFRGRAILDNSSSSPSSQLHSPGPSGEKRRSSRQQIKLKESPSSSHSSSKRKSLVNASTLEIKRPKSSQDTSRGVKRRLYPTKGSR</sequence>
<feature type="compositionally biased region" description="Basic and acidic residues" evidence="2">
    <location>
        <begin position="35"/>
        <end position="52"/>
    </location>
</feature>
<dbReference type="Proteomes" id="UP001283361">
    <property type="component" value="Unassembled WGS sequence"/>
</dbReference>
<accession>A0AAE1E3J2</accession>
<comment type="caution">
    <text evidence="4">The sequence shown here is derived from an EMBL/GenBank/DDBJ whole genome shotgun (WGS) entry which is preliminary data.</text>
</comment>
<keyword evidence="5" id="KW-1185">Reference proteome</keyword>
<gene>
    <name evidence="4" type="ORF">RRG08_033781</name>
</gene>
<keyword evidence="1" id="KW-0862">Zinc</keyword>
<keyword evidence="1" id="KW-0863">Zinc-finger</keyword>
<proteinExistence type="predicted"/>
<evidence type="ECO:0000259" key="3">
    <source>
        <dbReference type="PROSITE" id="PS50157"/>
    </source>
</evidence>
<feature type="compositionally biased region" description="Basic and acidic residues" evidence="2">
    <location>
        <begin position="300"/>
        <end position="314"/>
    </location>
</feature>